<dbReference type="SUPFAM" id="SSF52964">
    <property type="entry name" value="TolB, N-terminal domain"/>
    <property type="match status" value="1"/>
</dbReference>
<evidence type="ECO:0000256" key="2">
    <source>
        <dbReference type="ARBA" id="ARBA00009820"/>
    </source>
</evidence>
<comment type="subunit">
    <text evidence="5">The Tol-Pal system is composed of five core proteins: the inner membrane proteins TolA, TolQ and TolR, the periplasmic protein TolB and the outer membrane protein Pal. They form a network linking the inner and outer membranes and the peptidoglycan layer.</text>
</comment>
<keyword evidence="5" id="KW-0132">Cell division</keyword>
<evidence type="ECO:0000259" key="6">
    <source>
        <dbReference type="Pfam" id="PF04052"/>
    </source>
</evidence>
<keyword evidence="3 5" id="KW-0732">Signal</keyword>
<evidence type="ECO:0000256" key="3">
    <source>
        <dbReference type="ARBA" id="ARBA00022729"/>
    </source>
</evidence>
<dbReference type="AlphaFoldDB" id="A0A221KEW0"/>
<keyword evidence="8" id="KW-1185">Reference proteome</keyword>
<dbReference type="GO" id="GO:0042597">
    <property type="term" value="C:periplasmic space"/>
    <property type="evidence" value="ECO:0007669"/>
    <property type="project" value="UniProtKB-SubCell"/>
</dbReference>
<dbReference type="Pfam" id="PF07676">
    <property type="entry name" value="PD40"/>
    <property type="match status" value="5"/>
</dbReference>
<dbReference type="Gene3D" id="3.40.50.10070">
    <property type="entry name" value="TolB, N-terminal domain"/>
    <property type="match status" value="1"/>
</dbReference>
<evidence type="ECO:0000256" key="1">
    <source>
        <dbReference type="ARBA" id="ARBA00004418"/>
    </source>
</evidence>
<feature type="domain" description="TolB N-terminal" evidence="6">
    <location>
        <begin position="20"/>
        <end position="117"/>
    </location>
</feature>
<proteinExistence type="inferred from homology"/>
<sequence length="419" mass="45009">MSTLAILAGAAGGPAQAQFRVEIAGIGGTQLPITLAKFRDEGPQTALFTPIIRADLERSGRFRFVEPSPVADETISPAYDALRAKGSDALVAGSVRQSADGRLVVNFKLWDVVAGQEKLGQSITVAAPDARRAAHRIADVLYEFLTGDKGVYSTQVAYITRSAGRYELRLADADGENSQLVLSSASPLISPAWSPSGEELAYVSFETGKAVVWVQNLRNGQRRQLANFRGSNSAPAWSPNGQELAMTLSRDGVSQVYVMSRAGGNPRRVTNSGSIDTEAAYSPDGRMIYFVSDRGGSPQIYRVSSAGGDAERITFDGNYNISPAISPDGRTMAYVKRQSGQQFTVMTMDLASGSIQNISDTTDDESPSFAPNGKFLVYATRYQGREVLMTATLDGKVKARLVTATGVDIREPVWGPFLR</sequence>
<evidence type="ECO:0000256" key="5">
    <source>
        <dbReference type="HAMAP-Rule" id="MF_00671"/>
    </source>
</evidence>
<keyword evidence="5" id="KW-0131">Cell cycle</keyword>
<dbReference type="PANTHER" id="PTHR36842">
    <property type="entry name" value="PROTEIN TOLB HOMOLOG"/>
    <property type="match status" value="1"/>
</dbReference>
<dbReference type="InterPro" id="IPR011042">
    <property type="entry name" value="6-blade_b-propeller_TolB-like"/>
</dbReference>
<accession>A0A221KEW0</accession>
<dbReference type="EMBL" id="CP022423">
    <property type="protein sequence ID" value="ASM77568.1"/>
    <property type="molecule type" value="Genomic_DNA"/>
</dbReference>
<keyword evidence="4 5" id="KW-0574">Periplasm</keyword>
<dbReference type="Pfam" id="PF04052">
    <property type="entry name" value="TolB_N"/>
    <property type="match status" value="1"/>
</dbReference>
<dbReference type="GO" id="GO:0017038">
    <property type="term" value="P:protein import"/>
    <property type="evidence" value="ECO:0007669"/>
    <property type="project" value="InterPro"/>
</dbReference>
<reference evidence="7 8" key="1">
    <citation type="submission" date="2017-07" db="EMBL/GenBank/DDBJ databases">
        <title>Complete Genome Sequence of the cosmetic ferment Vitreoscilla filiformis (ATCC15551).</title>
        <authorList>
            <person name="Contreras S."/>
            <person name="Sagory-Zalkind P."/>
            <person name="Blanquart H."/>
            <person name="Iltis A."/>
            <person name="Morand S.C."/>
        </authorList>
    </citation>
    <scope>NUCLEOTIDE SEQUENCE [LARGE SCALE GENOMIC DNA]</scope>
    <source>
        <strain evidence="7 8">ATCC 15551</strain>
    </source>
</reference>
<evidence type="ECO:0000313" key="7">
    <source>
        <dbReference type="EMBL" id="ASM77568.1"/>
    </source>
</evidence>
<comment type="subcellular location">
    <subcellularLocation>
        <location evidence="1 5">Periplasm</location>
    </subcellularLocation>
</comment>
<evidence type="ECO:0000313" key="8">
    <source>
        <dbReference type="Proteomes" id="UP000199729"/>
    </source>
</evidence>
<dbReference type="GO" id="GO:0051301">
    <property type="term" value="P:cell division"/>
    <property type="evidence" value="ECO:0007669"/>
    <property type="project" value="UniProtKB-UniRule"/>
</dbReference>
<comment type="function">
    <text evidence="5">Part of the Tol-Pal system, which plays a role in outer membrane invagination during cell division and is important for maintaining outer membrane integrity.</text>
</comment>
<evidence type="ECO:0000256" key="4">
    <source>
        <dbReference type="ARBA" id="ARBA00022764"/>
    </source>
</evidence>
<dbReference type="InterPro" id="IPR011659">
    <property type="entry name" value="WD40"/>
</dbReference>
<dbReference type="InterPro" id="IPR007195">
    <property type="entry name" value="TolB_N"/>
</dbReference>
<organism evidence="7 8">
    <name type="scientific">Vitreoscilla filiformis</name>
    <dbReference type="NCBI Taxonomy" id="63"/>
    <lineage>
        <taxon>Bacteria</taxon>
        <taxon>Pseudomonadati</taxon>
        <taxon>Pseudomonadota</taxon>
        <taxon>Betaproteobacteria</taxon>
        <taxon>Neisseriales</taxon>
        <taxon>Neisseriaceae</taxon>
        <taxon>Vitreoscilla</taxon>
    </lineage>
</organism>
<dbReference type="Gene3D" id="2.120.10.30">
    <property type="entry name" value="TolB, C-terminal domain"/>
    <property type="match status" value="1"/>
</dbReference>
<dbReference type="KEGG" id="vff:VITFI_CDS1790"/>
<gene>
    <name evidence="5" type="primary">tolB</name>
    <name evidence="7" type="ORF">VITFI_CDS1790</name>
</gene>
<dbReference type="SUPFAM" id="SSF69304">
    <property type="entry name" value="Tricorn protease N-terminal domain"/>
    <property type="match status" value="1"/>
</dbReference>
<dbReference type="InterPro" id="IPR014167">
    <property type="entry name" value="Tol-Pal_TolB"/>
</dbReference>
<dbReference type="HAMAP" id="MF_00671">
    <property type="entry name" value="TolB"/>
    <property type="match status" value="1"/>
</dbReference>
<dbReference type="NCBIfam" id="TIGR02800">
    <property type="entry name" value="propeller_TolB"/>
    <property type="match status" value="1"/>
</dbReference>
<protein>
    <recommendedName>
        <fullName evidence="5">Tol-Pal system protein TolB</fullName>
    </recommendedName>
</protein>
<name>A0A221KEW0_VITFI</name>
<dbReference type="PANTHER" id="PTHR36842:SF1">
    <property type="entry name" value="PROTEIN TOLB"/>
    <property type="match status" value="1"/>
</dbReference>
<comment type="similarity">
    <text evidence="2 5">Belongs to the TolB family.</text>
</comment>
<dbReference type="Proteomes" id="UP000199729">
    <property type="component" value="Chromosome"/>
</dbReference>